<dbReference type="PANTHER" id="PTHR42879">
    <property type="entry name" value="3-OXOACYL-(ACYL-CARRIER-PROTEIN) REDUCTASE"/>
    <property type="match status" value="1"/>
</dbReference>
<comment type="similarity">
    <text evidence="1 2">Belongs to the short-chain dehydrogenases/reductases (SDR) family.</text>
</comment>
<dbReference type="InterPro" id="IPR002347">
    <property type="entry name" value="SDR_fam"/>
</dbReference>
<dbReference type="InterPro" id="IPR050259">
    <property type="entry name" value="SDR"/>
</dbReference>
<evidence type="ECO:0000313" key="3">
    <source>
        <dbReference type="EMBL" id="MBP2352166.1"/>
    </source>
</evidence>
<dbReference type="PRINTS" id="PR00080">
    <property type="entry name" value="SDRFAMILY"/>
</dbReference>
<dbReference type="PROSITE" id="PS00061">
    <property type="entry name" value="ADH_SHORT"/>
    <property type="match status" value="1"/>
</dbReference>
<dbReference type="RefSeq" id="WP_209694964.1">
    <property type="nucleotide sequence ID" value="NZ_BAAAVU010000009.1"/>
</dbReference>
<keyword evidence="4" id="KW-1185">Reference proteome</keyword>
<dbReference type="SUPFAM" id="SSF51735">
    <property type="entry name" value="NAD(P)-binding Rossmann-fold domains"/>
    <property type="match status" value="1"/>
</dbReference>
<dbReference type="PRINTS" id="PR00081">
    <property type="entry name" value="GDHRDH"/>
</dbReference>
<evidence type="ECO:0000313" key="4">
    <source>
        <dbReference type="Proteomes" id="UP000755585"/>
    </source>
</evidence>
<dbReference type="Pfam" id="PF00106">
    <property type="entry name" value="adh_short"/>
    <property type="match status" value="1"/>
</dbReference>
<name>A0ABS4UKU0_9ACTN</name>
<reference evidence="3 4" key="1">
    <citation type="submission" date="2021-03" db="EMBL/GenBank/DDBJ databases">
        <title>Sequencing the genomes of 1000 actinobacteria strains.</title>
        <authorList>
            <person name="Klenk H.-P."/>
        </authorList>
    </citation>
    <scope>NUCLEOTIDE SEQUENCE [LARGE SCALE GENOMIC DNA]</scope>
    <source>
        <strain evidence="3 4">DSM 18824</strain>
    </source>
</reference>
<dbReference type="InterPro" id="IPR020904">
    <property type="entry name" value="Sc_DH/Rdtase_CS"/>
</dbReference>
<dbReference type="Proteomes" id="UP000755585">
    <property type="component" value="Unassembled WGS sequence"/>
</dbReference>
<organism evidence="3 4">
    <name type="scientific">Kribbella aluminosa</name>
    <dbReference type="NCBI Taxonomy" id="416017"/>
    <lineage>
        <taxon>Bacteria</taxon>
        <taxon>Bacillati</taxon>
        <taxon>Actinomycetota</taxon>
        <taxon>Actinomycetes</taxon>
        <taxon>Propionibacteriales</taxon>
        <taxon>Kribbellaceae</taxon>
        <taxon>Kribbella</taxon>
    </lineage>
</organism>
<dbReference type="Gene3D" id="3.40.50.720">
    <property type="entry name" value="NAD(P)-binding Rossmann-like Domain"/>
    <property type="match status" value="1"/>
</dbReference>
<sequence>MDLQLNGKRALVTGSSSGIGRAIAVALAAEGVAVLVHGRDAERAKATAAAIAGDGGVAAVVLADLTQEAETRLVVSAVEAFGGVDILVNNAAATGRDEGWLAGGADQWLHLYNANVASAVRLIGALTPAMRTARWGRVIQIGSAAHPYPLPMKAAYSATKAALSNLTVSLSKELAGTGVTANTISPGPALTDGFRDLVLAFARQHGMADDIDAATRTLIAGPLANPSDRLVRPHEIAALTALVASPLSGSVNGANLRIDGGFTPTVN</sequence>
<accession>A0ABS4UKU0</accession>
<proteinExistence type="inferred from homology"/>
<comment type="caution">
    <text evidence="3">The sequence shown here is derived from an EMBL/GenBank/DDBJ whole genome shotgun (WGS) entry which is preliminary data.</text>
</comment>
<dbReference type="EMBL" id="JAGINT010000001">
    <property type="protein sequence ID" value="MBP2352166.1"/>
    <property type="molecule type" value="Genomic_DNA"/>
</dbReference>
<gene>
    <name evidence="3" type="ORF">JOF29_003249</name>
</gene>
<dbReference type="InterPro" id="IPR036291">
    <property type="entry name" value="NAD(P)-bd_dom_sf"/>
</dbReference>
<evidence type="ECO:0000256" key="2">
    <source>
        <dbReference type="RuleBase" id="RU000363"/>
    </source>
</evidence>
<protein>
    <submittedName>
        <fullName evidence="3">NAD(P)-dependent dehydrogenase (Short-subunit alcohol dehydrogenase family)</fullName>
    </submittedName>
</protein>
<evidence type="ECO:0000256" key="1">
    <source>
        <dbReference type="ARBA" id="ARBA00006484"/>
    </source>
</evidence>